<comment type="caution">
    <text evidence="1">The sequence shown here is derived from an EMBL/GenBank/DDBJ whole genome shotgun (WGS) entry which is preliminary data.</text>
</comment>
<keyword evidence="2" id="KW-1185">Reference proteome</keyword>
<accession>A0A8K0CLK5</accession>
<sequence>MSVLDAAKISEKRRRKTTGFSLFCANGGCMKDVRTTNPSATLRNYDHEEKEVTFCWFVCPTEGGLTLLQYGR</sequence>
<dbReference type="AlphaFoldDB" id="A0A8K0CLK5"/>
<proteinExistence type="predicted"/>
<gene>
    <name evidence="1" type="ORF">ILUMI_17509</name>
</gene>
<dbReference type="EMBL" id="VTPC01075053">
    <property type="protein sequence ID" value="KAF2888664.1"/>
    <property type="molecule type" value="Genomic_DNA"/>
</dbReference>
<organism evidence="1 2">
    <name type="scientific">Ignelater luminosus</name>
    <name type="common">Cucubano</name>
    <name type="synonym">Pyrophorus luminosus</name>
    <dbReference type="NCBI Taxonomy" id="2038154"/>
    <lineage>
        <taxon>Eukaryota</taxon>
        <taxon>Metazoa</taxon>
        <taxon>Ecdysozoa</taxon>
        <taxon>Arthropoda</taxon>
        <taxon>Hexapoda</taxon>
        <taxon>Insecta</taxon>
        <taxon>Pterygota</taxon>
        <taxon>Neoptera</taxon>
        <taxon>Endopterygota</taxon>
        <taxon>Coleoptera</taxon>
        <taxon>Polyphaga</taxon>
        <taxon>Elateriformia</taxon>
        <taxon>Elateroidea</taxon>
        <taxon>Elateridae</taxon>
        <taxon>Agrypninae</taxon>
        <taxon>Pyrophorini</taxon>
        <taxon>Ignelater</taxon>
    </lineage>
</organism>
<reference evidence="1" key="1">
    <citation type="submission" date="2019-08" db="EMBL/GenBank/DDBJ databases">
        <title>The genome of the North American firefly Photinus pyralis.</title>
        <authorList>
            <consortium name="Photinus pyralis genome working group"/>
            <person name="Fallon T.R."/>
            <person name="Sander Lower S.E."/>
            <person name="Weng J.-K."/>
        </authorList>
    </citation>
    <scope>NUCLEOTIDE SEQUENCE</scope>
    <source>
        <strain evidence="1">TRF0915ILg1</strain>
        <tissue evidence="1">Whole body</tissue>
    </source>
</reference>
<dbReference type="Proteomes" id="UP000801492">
    <property type="component" value="Unassembled WGS sequence"/>
</dbReference>
<evidence type="ECO:0000313" key="2">
    <source>
        <dbReference type="Proteomes" id="UP000801492"/>
    </source>
</evidence>
<evidence type="ECO:0000313" key="1">
    <source>
        <dbReference type="EMBL" id="KAF2888664.1"/>
    </source>
</evidence>
<protein>
    <submittedName>
        <fullName evidence="1">Uncharacterized protein</fullName>
    </submittedName>
</protein>
<name>A0A8K0CLK5_IGNLU</name>